<protein>
    <submittedName>
        <fullName evidence="1">Uncharacterized protein</fullName>
    </submittedName>
</protein>
<organism evidence="1 2">
    <name type="scientific">Helicobacter pylori Hp H-34</name>
    <dbReference type="NCBI Taxonomy" id="992069"/>
    <lineage>
        <taxon>Bacteria</taxon>
        <taxon>Pseudomonadati</taxon>
        <taxon>Campylobacterota</taxon>
        <taxon>Epsilonproteobacteria</taxon>
        <taxon>Campylobacterales</taxon>
        <taxon>Helicobacteraceae</taxon>
        <taxon>Helicobacter</taxon>
    </lineage>
</organism>
<dbReference type="AlphaFoldDB" id="J0P9K0"/>
<accession>J0P9K0</accession>
<evidence type="ECO:0000313" key="1">
    <source>
        <dbReference type="EMBL" id="EJB95267.1"/>
    </source>
</evidence>
<dbReference type="EMBL" id="AKPH01000006">
    <property type="protein sequence ID" value="EJB95267.1"/>
    <property type="molecule type" value="Genomic_DNA"/>
</dbReference>
<proteinExistence type="predicted"/>
<name>J0P9K0_HELPX</name>
<comment type="caution">
    <text evidence="1">The sequence shown here is derived from an EMBL/GenBank/DDBJ whole genome shotgun (WGS) entry which is preliminary data.</text>
</comment>
<dbReference type="PATRIC" id="fig|992069.3.peg.1399"/>
<gene>
    <name evidence="1" type="ORF">HPHPH34_1437</name>
</gene>
<evidence type="ECO:0000313" key="2">
    <source>
        <dbReference type="Proteomes" id="UP000004741"/>
    </source>
</evidence>
<sequence>MHLLRSIPLFGHAPIAPYENDFTIFELLHCIDFQARNFERQQLVQVDPKGITTQILERLKP</sequence>
<dbReference type="Proteomes" id="UP000004741">
    <property type="component" value="Unassembled WGS sequence"/>
</dbReference>
<reference evidence="1 2" key="1">
    <citation type="journal article" date="2013" name="Pathog. Dis.">
        <title>Genome sequences of 65 Helicobacter pylori strains isolated from asymptomatic individuals and patients with gastric cancer, peptic ulcer disease, or gastritis.</title>
        <authorList>
            <person name="Blanchard T.G."/>
            <person name="Czinn S.J."/>
            <person name="Correa P."/>
            <person name="Nakazawa T."/>
            <person name="Keelan M."/>
            <person name="Morningstar L."/>
            <person name="Santana-Cruz I."/>
            <person name="Maroo A."/>
            <person name="McCracken C."/>
            <person name="Shefchek K."/>
            <person name="Daugherty S."/>
            <person name="Song Y."/>
            <person name="Fraser C.M."/>
            <person name="Fricke W.F."/>
        </authorList>
    </citation>
    <scope>NUCLEOTIDE SEQUENCE [LARGE SCALE GENOMIC DNA]</scope>
    <source>
        <strain evidence="1 2">Hp H-34</strain>
    </source>
</reference>